<comment type="caution">
    <text evidence="2">The sequence shown here is derived from an EMBL/GenBank/DDBJ whole genome shotgun (WGS) entry which is preliminary data.</text>
</comment>
<feature type="compositionally biased region" description="Basic residues" evidence="1">
    <location>
        <begin position="138"/>
        <end position="147"/>
    </location>
</feature>
<feature type="region of interest" description="Disordered" evidence="1">
    <location>
        <begin position="136"/>
        <end position="192"/>
    </location>
</feature>
<gene>
    <name evidence="2" type="ORF">RDB_LOCUS46144</name>
</gene>
<dbReference type="Proteomes" id="UP000663843">
    <property type="component" value="Unassembled WGS sequence"/>
</dbReference>
<evidence type="ECO:0000256" key="1">
    <source>
        <dbReference type="SAM" id="MobiDB-lite"/>
    </source>
</evidence>
<sequence length="192" mass="21396">MTAFAGFYVTPDAWRTWMNSTPNRRPGAFGETAAQDLIIEALHERKAGDYFFVQIVPVPPSEPDYKEDALGMMLVRRKQKKRAYIAQRLDSTCDLAGRKIIKQYFGLEVSVWKTLWFNEESSEAPYEAEFLKPVASAKRGKAKKPRNTTKDNVAAGRKHANGGEEGGDRVGEGGKEGAQVEDGKVEGQEIKI</sequence>
<evidence type="ECO:0000313" key="2">
    <source>
        <dbReference type="EMBL" id="CAE6412852.1"/>
    </source>
</evidence>
<protein>
    <submittedName>
        <fullName evidence="2">Uncharacterized protein</fullName>
    </submittedName>
</protein>
<proteinExistence type="predicted"/>
<accession>A0A8H2X3M9</accession>
<organism evidence="2 3">
    <name type="scientific">Rhizoctonia solani</name>
    <dbReference type="NCBI Taxonomy" id="456999"/>
    <lineage>
        <taxon>Eukaryota</taxon>
        <taxon>Fungi</taxon>
        <taxon>Dikarya</taxon>
        <taxon>Basidiomycota</taxon>
        <taxon>Agaricomycotina</taxon>
        <taxon>Agaricomycetes</taxon>
        <taxon>Cantharellales</taxon>
        <taxon>Ceratobasidiaceae</taxon>
        <taxon>Rhizoctonia</taxon>
    </lineage>
</organism>
<dbReference type="EMBL" id="CAJMWT010001640">
    <property type="protein sequence ID" value="CAE6412852.1"/>
    <property type="molecule type" value="Genomic_DNA"/>
</dbReference>
<evidence type="ECO:0000313" key="3">
    <source>
        <dbReference type="Proteomes" id="UP000663843"/>
    </source>
</evidence>
<feature type="compositionally biased region" description="Basic and acidic residues" evidence="1">
    <location>
        <begin position="181"/>
        <end position="192"/>
    </location>
</feature>
<name>A0A8H2X3M9_9AGAM</name>
<feature type="compositionally biased region" description="Basic and acidic residues" evidence="1">
    <location>
        <begin position="166"/>
        <end position="175"/>
    </location>
</feature>
<dbReference type="AlphaFoldDB" id="A0A8H2X3M9"/>
<reference evidence="2" key="1">
    <citation type="submission" date="2021-01" db="EMBL/GenBank/DDBJ databases">
        <authorList>
            <person name="Kaushik A."/>
        </authorList>
    </citation>
    <scope>NUCLEOTIDE SEQUENCE</scope>
    <source>
        <strain evidence="2">AG2-2IIIB</strain>
    </source>
</reference>